<keyword evidence="1" id="KW-0472">Membrane</keyword>
<feature type="transmembrane region" description="Helical" evidence="1">
    <location>
        <begin position="7"/>
        <end position="31"/>
    </location>
</feature>
<proteinExistence type="predicted"/>
<protein>
    <recommendedName>
        <fullName evidence="4">LytR/CpsA/Psr regulator C-terminal domain-containing protein</fullName>
    </recommendedName>
</protein>
<organism evidence="2 3">
    <name type="scientific">Candidatus Gottesmanbacteria bacterium GW2011_GWB1_44_11c</name>
    <dbReference type="NCBI Taxonomy" id="1618447"/>
    <lineage>
        <taxon>Bacteria</taxon>
        <taxon>Candidatus Gottesmaniibacteriota</taxon>
    </lineage>
</organism>
<keyword evidence="1" id="KW-0812">Transmembrane</keyword>
<sequence length="237" mass="26172">MKMKKEHIPVIMSGIFLILSMIGIGSGVYFYRQYRTSEEKLKNPNQAAKQESKELMKRVGKLMILPFEEAQVATIADAETLKKTQAFFQDAKDNDKLLIFPDAKKAIIYRPTANVIINVAPFIDQGNPATGAGEMQSALGQGQELKIALRNGSGVVGVTKKLEEDLKAKMQNITITEKDNAKRTDYEKTVVIGLSDTLSKTFIQQFANELSATVSTLPPEEPKPVADLLIIAGKDRK</sequence>
<dbReference type="Proteomes" id="UP000034617">
    <property type="component" value="Unassembled WGS sequence"/>
</dbReference>
<evidence type="ECO:0000313" key="3">
    <source>
        <dbReference type="Proteomes" id="UP000034617"/>
    </source>
</evidence>
<dbReference type="EMBL" id="LCHM01000045">
    <property type="protein sequence ID" value="KKT36061.1"/>
    <property type="molecule type" value="Genomic_DNA"/>
</dbReference>
<comment type="caution">
    <text evidence="2">The sequence shown here is derived from an EMBL/GenBank/DDBJ whole genome shotgun (WGS) entry which is preliminary data.</text>
</comment>
<keyword evidence="1" id="KW-1133">Transmembrane helix</keyword>
<accession>A0A0G1GM76</accession>
<evidence type="ECO:0008006" key="4">
    <source>
        <dbReference type="Google" id="ProtNLM"/>
    </source>
</evidence>
<evidence type="ECO:0000313" key="2">
    <source>
        <dbReference type="EMBL" id="KKT36061.1"/>
    </source>
</evidence>
<name>A0A0G1GM76_9BACT</name>
<evidence type="ECO:0000256" key="1">
    <source>
        <dbReference type="SAM" id="Phobius"/>
    </source>
</evidence>
<dbReference type="AlphaFoldDB" id="A0A0G1GM76"/>
<gene>
    <name evidence="2" type="ORF">UW22_C0045G0011</name>
</gene>
<reference evidence="2 3" key="1">
    <citation type="journal article" date="2015" name="Nature">
        <title>rRNA introns, odd ribosomes, and small enigmatic genomes across a large radiation of phyla.</title>
        <authorList>
            <person name="Brown C.T."/>
            <person name="Hug L.A."/>
            <person name="Thomas B.C."/>
            <person name="Sharon I."/>
            <person name="Castelle C.J."/>
            <person name="Singh A."/>
            <person name="Wilkins M.J."/>
            <person name="Williams K.H."/>
            <person name="Banfield J.F."/>
        </authorList>
    </citation>
    <scope>NUCLEOTIDE SEQUENCE [LARGE SCALE GENOMIC DNA]</scope>
</reference>